<comment type="similarity">
    <text evidence="2 6">Belongs to the aspartate/ornithine carbamoyltransferase superfamily. OTCase family.</text>
</comment>
<comment type="subcellular location">
    <subcellularLocation>
        <location evidence="6">Cytoplasm</location>
    </subcellularLocation>
</comment>
<dbReference type="Pfam" id="PF02729">
    <property type="entry name" value="OTCace_N"/>
    <property type="match status" value="1"/>
</dbReference>
<dbReference type="GO" id="GO:0019240">
    <property type="term" value="P:citrulline biosynthetic process"/>
    <property type="evidence" value="ECO:0007669"/>
    <property type="project" value="TreeGrafter"/>
</dbReference>
<evidence type="ECO:0000256" key="5">
    <source>
        <dbReference type="ARBA" id="ARBA00048772"/>
    </source>
</evidence>
<dbReference type="PANTHER" id="PTHR45753">
    <property type="entry name" value="ORNITHINE CARBAMOYLTRANSFERASE, MITOCHONDRIAL"/>
    <property type="match status" value="1"/>
</dbReference>
<proteinExistence type="inferred from homology"/>
<feature type="binding site" evidence="6">
    <location>
        <position position="290"/>
    </location>
    <ligand>
        <name>carbamoyl phosphate</name>
        <dbReference type="ChEBI" id="CHEBI:58228"/>
    </ligand>
</feature>
<feature type="binding site" evidence="6">
    <location>
        <position position="161"/>
    </location>
    <ligand>
        <name>L-ornithine</name>
        <dbReference type="ChEBI" id="CHEBI:46911"/>
    </ligand>
</feature>
<dbReference type="PANTHER" id="PTHR45753:SF3">
    <property type="entry name" value="ORNITHINE TRANSCARBAMYLASE, MITOCHONDRIAL"/>
    <property type="match status" value="1"/>
</dbReference>
<comment type="pathway">
    <text evidence="1">Amino-acid biosynthesis; L-arginine biosynthesis; L-arginine from L-ornithine and carbamoyl phosphate: step 1/3.</text>
</comment>
<dbReference type="InterPro" id="IPR006131">
    <property type="entry name" value="Asp_carbamoyltransf_Asp/Orn-bd"/>
</dbReference>
<evidence type="ECO:0000313" key="11">
    <source>
        <dbReference type="Proteomes" id="UP000008561"/>
    </source>
</evidence>
<dbReference type="Gene3D" id="3.40.50.1370">
    <property type="entry name" value="Aspartate/ornithine carbamoyltransferase"/>
    <property type="match status" value="2"/>
</dbReference>
<dbReference type="eggNOG" id="COG0078">
    <property type="taxonomic scope" value="Bacteria"/>
</dbReference>
<dbReference type="GO" id="GO:0042450">
    <property type="term" value="P:L-arginine biosynthetic process via ornithine"/>
    <property type="evidence" value="ECO:0007669"/>
    <property type="project" value="UniProtKB-UniRule"/>
</dbReference>
<keyword evidence="6" id="KW-0963">Cytoplasm</keyword>
<feature type="binding site" evidence="6">
    <location>
        <begin position="262"/>
        <end position="263"/>
    </location>
    <ligand>
        <name>carbamoyl phosphate</name>
        <dbReference type="ChEBI" id="CHEBI:58228"/>
    </ligand>
</feature>
<comment type="catalytic activity">
    <reaction evidence="5 6">
        <text>carbamoyl phosphate + L-ornithine = L-citrulline + phosphate + H(+)</text>
        <dbReference type="Rhea" id="RHEA:19513"/>
        <dbReference type="ChEBI" id="CHEBI:15378"/>
        <dbReference type="ChEBI" id="CHEBI:43474"/>
        <dbReference type="ChEBI" id="CHEBI:46911"/>
        <dbReference type="ChEBI" id="CHEBI:57743"/>
        <dbReference type="ChEBI" id="CHEBI:58228"/>
        <dbReference type="EC" id="2.1.3.3"/>
    </reaction>
</comment>
<sequence length="305" mass="33894">MKKDITTLYDMEKEDFQILFDSALELKKRQRMGIYDAVLSGRVMGMIFDKHSTRTRVSFEAAMTRLGGTVIYMSSRDMQIARAEPVKDTARVLSRYIDALVIRTYSQSLIEEYAQYADIPVINALSDKYHPCQVLSDLLTVIEHKGGYQGVRIAWVGDGNNVAHSWIAAAAVLGLDLVLGCPADYMPDPDILENARQKGNGSVTVVNDAAEAVAGADVIYTDVWASMGQEEEHRERLAVFEPFQVNDALAGLAKKDAIVMHCLPAHRGEEITEAVLEGPRSVVWDQAENKMHMHKAILKALILRA</sequence>
<evidence type="ECO:0000256" key="2">
    <source>
        <dbReference type="ARBA" id="ARBA00007805"/>
    </source>
</evidence>
<evidence type="ECO:0000256" key="6">
    <source>
        <dbReference type="HAMAP-Rule" id="MF_01109"/>
    </source>
</evidence>
<dbReference type="Proteomes" id="UP000008561">
    <property type="component" value="Chromosome"/>
</dbReference>
<dbReference type="InterPro" id="IPR036901">
    <property type="entry name" value="Asp/Orn_carbamoylTrfase_sf"/>
</dbReference>
<dbReference type="SUPFAM" id="SSF53671">
    <property type="entry name" value="Aspartate/ornithine carbamoyltransferase"/>
    <property type="match status" value="1"/>
</dbReference>
<dbReference type="RefSeq" id="WP_012175908.1">
    <property type="nucleotide sequence ID" value="NC_009943.1"/>
</dbReference>
<dbReference type="OrthoDB" id="9774690at2"/>
<dbReference type="AlphaFoldDB" id="A8ZW62"/>
<dbReference type="PROSITE" id="PS00097">
    <property type="entry name" value="CARBAMOYLTRANSFERASE"/>
    <property type="match status" value="1"/>
</dbReference>
<keyword evidence="4 6" id="KW-0808">Transferase</keyword>
<dbReference type="InterPro" id="IPR024904">
    <property type="entry name" value="OTCase_ArgI"/>
</dbReference>
<evidence type="ECO:0000313" key="10">
    <source>
        <dbReference type="EMBL" id="ABW68296.1"/>
    </source>
</evidence>
<dbReference type="NCBIfam" id="NF001986">
    <property type="entry name" value="PRK00779.1"/>
    <property type="match status" value="1"/>
</dbReference>
<feature type="binding site" evidence="6">
    <location>
        <position position="222"/>
    </location>
    <ligand>
        <name>L-ornithine</name>
        <dbReference type="ChEBI" id="CHEBI:46911"/>
    </ligand>
</feature>
<dbReference type="KEGG" id="dol:Dole_2492"/>
<evidence type="ECO:0000256" key="7">
    <source>
        <dbReference type="NCBIfam" id="TIGR00658"/>
    </source>
</evidence>
<gene>
    <name evidence="10" type="ordered locus">Dole_2492</name>
</gene>
<evidence type="ECO:0000259" key="8">
    <source>
        <dbReference type="Pfam" id="PF00185"/>
    </source>
</evidence>
<evidence type="ECO:0000256" key="4">
    <source>
        <dbReference type="ARBA" id="ARBA00022679"/>
    </source>
</evidence>
<dbReference type="InterPro" id="IPR006130">
    <property type="entry name" value="Asp/Orn_carbamoylTrfase"/>
</dbReference>
<feature type="binding site" evidence="6">
    <location>
        <begin position="226"/>
        <end position="227"/>
    </location>
    <ligand>
        <name>L-ornithine</name>
        <dbReference type="ChEBI" id="CHEBI:46911"/>
    </ligand>
</feature>
<dbReference type="STRING" id="96561.Dole_2492"/>
<dbReference type="PRINTS" id="PR00102">
    <property type="entry name" value="OTCASE"/>
</dbReference>
<dbReference type="EMBL" id="CP000859">
    <property type="protein sequence ID" value="ABW68296.1"/>
    <property type="molecule type" value="Genomic_DNA"/>
</dbReference>
<protein>
    <recommendedName>
        <fullName evidence="3 7">Ornithine carbamoyltransferase</fullName>
        <ecNumber evidence="3 7">2.1.3.3</ecNumber>
    </recommendedName>
</protein>
<dbReference type="NCBIfam" id="TIGR00658">
    <property type="entry name" value="orni_carb_tr"/>
    <property type="match status" value="1"/>
</dbReference>
<dbReference type="HAMAP" id="MF_01109">
    <property type="entry name" value="OTCase"/>
    <property type="match status" value="1"/>
</dbReference>
<dbReference type="FunFam" id="3.40.50.1370:FF:000008">
    <property type="entry name" value="Ornithine carbamoyltransferase"/>
    <property type="match status" value="1"/>
</dbReference>
<feature type="domain" description="Aspartate/ornithine carbamoyltransferase carbamoyl-P binding" evidence="9">
    <location>
        <begin position="3"/>
        <end position="143"/>
    </location>
</feature>
<dbReference type="InterPro" id="IPR006132">
    <property type="entry name" value="Asp/Orn_carbamoyltranf_P-bd"/>
</dbReference>
<evidence type="ECO:0000259" key="9">
    <source>
        <dbReference type="Pfam" id="PF02729"/>
    </source>
</evidence>
<dbReference type="GO" id="GO:0004585">
    <property type="term" value="F:ornithine carbamoyltransferase activity"/>
    <property type="evidence" value="ECO:0007669"/>
    <property type="project" value="UniProtKB-UniRule"/>
</dbReference>
<dbReference type="Pfam" id="PF00185">
    <property type="entry name" value="OTCace"/>
    <property type="match status" value="1"/>
</dbReference>
<accession>A8ZW62</accession>
<keyword evidence="11" id="KW-1185">Reference proteome</keyword>
<dbReference type="GO" id="GO:0005737">
    <property type="term" value="C:cytoplasm"/>
    <property type="evidence" value="ECO:0007669"/>
    <property type="project" value="UniProtKB-SubCell"/>
</dbReference>
<feature type="binding site" evidence="6">
    <location>
        <begin position="52"/>
        <end position="55"/>
    </location>
    <ligand>
        <name>carbamoyl phosphate</name>
        <dbReference type="ChEBI" id="CHEBI:58228"/>
    </ligand>
</feature>
<name>A8ZW62_DESOH</name>
<reference evidence="10 11" key="1">
    <citation type="submission" date="2007-10" db="EMBL/GenBank/DDBJ databases">
        <title>Complete sequence of Desulfococcus oleovorans Hxd3.</title>
        <authorList>
            <consortium name="US DOE Joint Genome Institute"/>
            <person name="Copeland A."/>
            <person name="Lucas S."/>
            <person name="Lapidus A."/>
            <person name="Barry K."/>
            <person name="Glavina del Rio T."/>
            <person name="Dalin E."/>
            <person name="Tice H."/>
            <person name="Pitluck S."/>
            <person name="Kiss H."/>
            <person name="Brettin T."/>
            <person name="Bruce D."/>
            <person name="Detter J.C."/>
            <person name="Han C."/>
            <person name="Schmutz J."/>
            <person name="Larimer F."/>
            <person name="Land M."/>
            <person name="Hauser L."/>
            <person name="Kyrpides N."/>
            <person name="Kim E."/>
            <person name="Wawrik B."/>
            <person name="Richardson P."/>
        </authorList>
    </citation>
    <scope>NUCLEOTIDE SEQUENCE [LARGE SCALE GENOMIC DNA]</scope>
    <source>
        <strain evidence="11">DSM 6200 / JCM 39069 / Hxd3</strain>
    </source>
</reference>
<dbReference type="GO" id="GO:0016597">
    <property type="term" value="F:amino acid binding"/>
    <property type="evidence" value="ECO:0007669"/>
    <property type="project" value="InterPro"/>
</dbReference>
<dbReference type="HOGENOM" id="CLU_043846_3_2_7"/>
<evidence type="ECO:0000256" key="3">
    <source>
        <dbReference type="ARBA" id="ARBA00013007"/>
    </source>
</evidence>
<evidence type="ECO:0000256" key="1">
    <source>
        <dbReference type="ARBA" id="ARBA00004975"/>
    </source>
</evidence>
<feature type="domain" description="Aspartate/ornithine carbamoyltransferase Asp/Orn-binding" evidence="8">
    <location>
        <begin position="149"/>
        <end position="300"/>
    </location>
</feature>
<feature type="binding site" evidence="6">
    <location>
        <position position="103"/>
    </location>
    <ligand>
        <name>carbamoyl phosphate</name>
        <dbReference type="ChEBI" id="CHEBI:58228"/>
    </ligand>
</feature>
<feature type="binding site" evidence="6">
    <location>
        <position position="79"/>
    </location>
    <ligand>
        <name>carbamoyl phosphate</name>
        <dbReference type="ChEBI" id="CHEBI:58228"/>
    </ligand>
</feature>
<organism evidence="10 11">
    <name type="scientific">Desulfosudis oleivorans (strain DSM 6200 / JCM 39069 / Hxd3)</name>
    <name type="common">Desulfococcus oleovorans</name>
    <dbReference type="NCBI Taxonomy" id="96561"/>
    <lineage>
        <taxon>Bacteria</taxon>
        <taxon>Pseudomonadati</taxon>
        <taxon>Thermodesulfobacteriota</taxon>
        <taxon>Desulfobacteria</taxon>
        <taxon>Desulfobacterales</taxon>
        <taxon>Desulfosudaceae</taxon>
        <taxon>Desulfosudis</taxon>
    </lineage>
</organism>
<dbReference type="InterPro" id="IPR002292">
    <property type="entry name" value="Orn/put_carbamltrans"/>
</dbReference>
<dbReference type="EC" id="2.1.3.3" evidence="3 7"/>
<dbReference type="PRINTS" id="PR00100">
    <property type="entry name" value="AOTCASE"/>
</dbReference>
<feature type="binding site" evidence="6">
    <location>
        <begin position="130"/>
        <end position="133"/>
    </location>
    <ligand>
        <name>carbamoyl phosphate</name>
        <dbReference type="ChEBI" id="CHEBI:58228"/>
    </ligand>
</feature>